<sequence length="200" mass="21515">MVAAKQSESEEKLSRFSEQLEYHMEHASRTTKEAEGTAKVGLSGLAKVLGQILVEVRAGNGRIGRMTSTITTPAPVVPVMDECRTSHNIDEDGGEKKSESSASATRNVNKKDEGLLPLPENDLVLPRNRGKLPQGEQGPEGGPKQGGSHWFSGRLRLEEAATMSTAGVADLTTCPRPERDERAAERGKQAAEDSGRNVII</sequence>
<proteinExistence type="predicted"/>
<feature type="compositionally biased region" description="Basic and acidic residues" evidence="1">
    <location>
        <begin position="86"/>
        <end position="99"/>
    </location>
</feature>
<feature type="region of interest" description="Disordered" evidence="1">
    <location>
        <begin position="86"/>
        <end position="200"/>
    </location>
</feature>
<protein>
    <submittedName>
        <fullName evidence="2">Uncharacterized protein</fullName>
    </submittedName>
</protein>
<keyword evidence="3" id="KW-1185">Reference proteome</keyword>
<reference evidence="2 3" key="1">
    <citation type="submission" date="2024-04" db="EMBL/GenBank/DDBJ databases">
        <authorList>
            <person name="Fracassetti M."/>
        </authorList>
    </citation>
    <scope>NUCLEOTIDE SEQUENCE [LARGE SCALE GENOMIC DNA]</scope>
</reference>
<dbReference type="EMBL" id="OZ034818">
    <property type="protein sequence ID" value="CAL1387990.1"/>
    <property type="molecule type" value="Genomic_DNA"/>
</dbReference>
<gene>
    <name evidence="2" type="ORF">LTRI10_LOCUS28941</name>
</gene>
<dbReference type="AlphaFoldDB" id="A0AAV2EPW4"/>
<feature type="region of interest" description="Disordered" evidence="1">
    <location>
        <begin position="1"/>
        <end position="36"/>
    </location>
</feature>
<evidence type="ECO:0000256" key="1">
    <source>
        <dbReference type="SAM" id="MobiDB-lite"/>
    </source>
</evidence>
<accession>A0AAV2EPW4</accession>
<name>A0AAV2EPW4_9ROSI</name>
<organism evidence="2 3">
    <name type="scientific">Linum trigynum</name>
    <dbReference type="NCBI Taxonomy" id="586398"/>
    <lineage>
        <taxon>Eukaryota</taxon>
        <taxon>Viridiplantae</taxon>
        <taxon>Streptophyta</taxon>
        <taxon>Embryophyta</taxon>
        <taxon>Tracheophyta</taxon>
        <taxon>Spermatophyta</taxon>
        <taxon>Magnoliopsida</taxon>
        <taxon>eudicotyledons</taxon>
        <taxon>Gunneridae</taxon>
        <taxon>Pentapetalae</taxon>
        <taxon>rosids</taxon>
        <taxon>fabids</taxon>
        <taxon>Malpighiales</taxon>
        <taxon>Linaceae</taxon>
        <taxon>Linum</taxon>
    </lineage>
</organism>
<dbReference type="Proteomes" id="UP001497516">
    <property type="component" value="Chromosome 5"/>
</dbReference>
<feature type="compositionally biased region" description="Basic and acidic residues" evidence="1">
    <location>
        <begin position="7"/>
        <end position="36"/>
    </location>
</feature>
<evidence type="ECO:0000313" key="3">
    <source>
        <dbReference type="Proteomes" id="UP001497516"/>
    </source>
</evidence>
<feature type="compositionally biased region" description="Basic and acidic residues" evidence="1">
    <location>
        <begin position="176"/>
        <end position="200"/>
    </location>
</feature>
<evidence type="ECO:0000313" key="2">
    <source>
        <dbReference type="EMBL" id="CAL1387990.1"/>
    </source>
</evidence>